<dbReference type="PANTHER" id="PTHR44688">
    <property type="entry name" value="DNA-BINDING TRANSCRIPTIONAL ACTIVATOR DEVR_DOSR"/>
    <property type="match status" value="1"/>
</dbReference>
<dbReference type="SMART" id="SM00421">
    <property type="entry name" value="HTH_LUXR"/>
    <property type="match status" value="1"/>
</dbReference>
<protein>
    <submittedName>
        <fullName evidence="5">Response regulator transcription factor</fullName>
    </submittedName>
</protein>
<evidence type="ECO:0000313" key="5">
    <source>
        <dbReference type="EMBL" id="NKI16124.1"/>
    </source>
</evidence>
<evidence type="ECO:0000256" key="2">
    <source>
        <dbReference type="ARBA" id="ARBA00023125"/>
    </source>
</evidence>
<comment type="caution">
    <text evidence="5">The sequence shown here is derived from an EMBL/GenBank/DDBJ whole genome shotgun (WGS) entry which is preliminary data.</text>
</comment>
<reference evidence="5 6" key="1">
    <citation type="submission" date="2020-04" db="EMBL/GenBank/DDBJ databases">
        <authorList>
            <person name="Yoon J."/>
        </authorList>
    </citation>
    <scope>NUCLEOTIDE SEQUENCE [LARGE SCALE GENOMIC DNA]</scope>
    <source>
        <strain evidence="5 6">KMU-166</strain>
    </source>
</reference>
<keyword evidence="2" id="KW-0238">DNA-binding</keyword>
<evidence type="ECO:0000313" key="6">
    <source>
        <dbReference type="Proteomes" id="UP000765845"/>
    </source>
</evidence>
<gene>
    <name evidence="5" type="ORF">HCU74_01705</name>
</gene>
<evidence type="ECO:0000256" key="1">
    <source>
        <dbReference type="ARBA" id="ARBA00023015"/>
    </source>
</evidence>
<dbReference type="InterPro" id="IPR036388">
    <property type="entry name" value="WH-like_DNA-bd_sf"/>
</dbReference>
<organism evidence="5 6">
    <name type="scientific">Spongiibacter thalassae</name>
    <dbReference type="NCBI Taxonomy" id="2721624"/>
    <lineage>
        <taxon>Bacteria</taxon>
        <taxon>Pseudomonadati</taxon>
        <taxon>Pseudomonadota</taxon>
        <taxon>Gammaproteobacteria</taxon>
        <taxon>Cellvibrionales</taxon>
        <taxon>Spongiibacteraceae</taxon>
        <taxon>Spongiibacter</taxon>
    </lineage>
</organism>
<dbReference type="Proteomes" id="UP000765845">
    <property type="component" value="Unassembled WGS sequence"/>
</dbReference>
<dbReference type="PROSITE" id="PS50043">
    <property type="entry name" value="HTH_LUXR_2"/>
    <property type="match status" value="1"/>
</dbReference>
<name>A0ABX1GAE0_9GAMM</name>
<sequence>MHLTAAQEFHELNTRYGGEVASASRASGLALMLYDTSAASPAIHFLHNSGIPESVVTSYSSQWFTCDPLLPDAGCHDEVMRHSSIVAPANSVAETNEVYFSRLGRAGFVEAAALSRPLGRSFHLVVGLLAHRQQFRGSLSVDSVTGQVDQWLAQGSDYLVDACLHIALYRPAAPPAAPVAPVSMTRREQQLVNELLRGSSNKQIAADLHLSIYTIENYLSRLYRKFAVHSRTALLAALRQSAAARGG</sequence>
<dbReference type="InterPro" id="IPR016032">
    <property type="entry name" value="Sig_transdc_resp-reg_C-effctor"/>
</dbReference>
<proteinExistence type="predicted"/>
<dbReference type="PRINTS" id="PR00038">
    <property type="entry name" value="HTHLUXR"/>
</dbReference>
<dbReference type="Pfam" id="PF00196">
    <property type="entry name" value="GerE"/>
    <property type="match status" value="1"/>
</dbReference>
<dbReference type="RefSeq" id="WP_168448660.1">
    <property type="nucleotide sequence ID" value="NZ_JAAWWK010000001.1"/>
</dbReference>
<keyword evidence="3" id="KW-0804">Transcription</keyword>
<evidence type="ECO:0000259" key="4">
    <source>
        <dbReference type="PROSITE" id="PS50043"/>
    </source>
</evidence>
<dbReference type="Gene3D" id="1.10.10.10">
    <property type="entry name" value="Winged helix-like DNA-binding domain superfamily/Winged helix DNA-binding domain"/>
    <property type="match status" value="1"/>
</dbReference>
<dbReference type="SUPFAM" id="SSF46894">
    <property type="entry name" value="C-terminal effector domain of the bipartite response regulators"/>
    <property type="match status" value="1"/>
</dbReference>
<dbReference type="PANTHER" id="PTHR44688:SF16">
    <property type="entry name" value="DNA-BINDING TRANSCRIPTIONAL ACTIVATOR DEVR_DOSR"/>
    <property type="match status" value="1"/>
</dbReference>
<dbReference type="InterPro" id="IPR000792">
    <property type="entry name" value="Tscrpt_reg_LuxR_C"/>
</dbReference>
<accession>A0ABX1GAE0</accession>
<dbReference type="EMBL" id="JAAWWK010000001">
    <property type="protein sequence ID" value="NKI16124.1"/>
    <property type="molecule type" value="Genomic_DNA"/>
</dbReference>
<evidence type="ECO:0000256" key="3">
    <source>
        <dbReference type="ARBA" id="ARBA00023163"/>
    </source>
</evidence>
<keyword evidence="1" id="KW-0805">Transcription regulation</keyword>
<dbReference type="CDD" id="cd06170">
    <property type="entry name" value="LuxR_C_like"/>
    <property type="match status" value="1"/>
</dbReference>
<dbReference type="PROSITE" id="PS00622">
    <property type="entry name" value="HTH_LUXR_1"/>
    <property type="match status" value="1"/>
</dbReference>
<keyword evidence="6" id="KW-1185">Reference proteome</keyword>
<feature type="domain" description="HTH luxR-type" evidence="4">
    <location>
        <begin position="177"/>
        <end position="242"/>
    </location>
</feature>